<proteinExistence type="predicted"/>
<gene>
    <name evidence="1" type="ORF">EGYM00163_LOCUS37607</name>
</gene>
<protein>
    <submittedName>
        <fullName evidence="1">Uncharacterized protein</fullName>
    </submittedName>
</protein>
<dbReference type="EMBL" id="HBJA01108946">
    <property type="protein sequence ID" value="CAE0826351.1"/>
    <property type="molecule type" value="Transcribed_RNA"/>
</dbReference>
<accession>A0A7S4G666</accession>
<name>A0A7S4G666_9EUGL</name>
<dbReference type="AlphaFoldDB" id="A0A7S4G666"/>
<sequence>MPYAQIPLQPMTRTQTHARVCTHARKSILDAGRQRLYLDRHRLHREHVRCGPSIPSCLRCVSALGAGGIRPITQTSSSLSSCECRLRWCNVTASVGAHSRKAFYGGGSIPPVEC</sequence>
<reference evidence="1" key="1">
    <citation type="submission" date="2021-01" db="EMBL/GenBank/DDBJ databases">
        <authorList>
            <person name="Corre E."/>
            <person name="Pelletier E."/>
            <person name="Niang G."/>
            <person name="Scheremetjew M."/>
            <person name="Finn R."/>
            <person name="Kale V."/>
            <person name="Holt S."/>
            <person name="Cochrane G."/>
            <person name="Meng A."/>
            <person name="Brown T."/>
            <person name="Cohen L."/>
        </authorList>
    </citation>
    <scope>NUCLEOTIDE SEQUENCE</scope>
    <source>
        <strain evidence="1">CCMP1594</strain>
    </source>
</reference>
<evidence type="ECO:0000313" key="1">
    <source>
        <dbReference type="EMBL" id="CAE0826351.1"/>
    </source>
</evidence>
<organism evidence="1">
    <name type="scientific">Eutreptiella gymnastica</name>
    <dbReference type="NCBI Taxonomy" id="73025"/>
    <lineage>
        <taxon>Eukaryota</taxon>
        <taxon>Discoba</taxon>
        <taxon>Euglenozoa</taxon>
        <taxon>Euglenida</taxon>
        <taxon>Spirocuta</taxon>
        <taxon>Euglenophyceae</taxon>
        <taxon>Eutreptiales</taxon>
        <taxon>Eutreptiaceae</taxon>
        <taxon>Eutreptiella</taxon>
    </lineage>
</organism>